<dbReference type="Pfam" id="PF03449">
    <property type="entry name" value="GreA_GreB_N"/>
    <property type="match status" value="1"/>
</dbReference>
<dbReference type="Proteomes" id="UP000001491">
    <property type="component" value="Chromosome"/>
</dbReference>
<organism evidence="12 13">
    <name type="scientific">Mesomycoplasma conjunctivae (strain ATCC 25834 / NCTC 10147 / HRC/581)</name>
    <name type="common">Mycoplasma conjunctivae</name>
    <dbReference type="NCBI Taxonomy" id="572263"/>
    <lineage>
        <taxon>Bacteria</taxon>
        <taxon>Bacillati</taxon>
        <taxon>Mycoplasmatota</taxon>
        <taxon>Mycoplasmoidales</taxon>
        <taxon>Metamycoplasmataceae</taxon>
        <taxon>Mesomycoplasma</taxon>
    </lineage>
</organism>
<dbReference type="NCBIfam" id="NF001263">
    <property type="entry name" value="PRK00226.1-4"/>
    <property type="match status" value="1"/>
</dbReference>
<dbReference type="HAMAP" id="MF_00105">
    <property type="entry name" value="GreA_GreB"/>
    <property type="match status" value="1"/>
</dbReference>
<evidence type="ECO:0000313" key="13">
    <source>
        <dbReference type="Proteomes" id="UP000001491"/>
    </source>
</evidence>
<keyword evidence="3 8" id="KW-0805">Transcription regulation</keyword>
<dbReference type="PROSITE" id="PS00829">
    <property type="entry name" value="GREAB_1"/>
    <property type="match status" value="1"/>
</dbReference>
<dbReference type="SUPFAM" id="SSF54534">
    <property type="entry name" value="FKBP-like"/>
    <property type="match status" value="1"/>
</dbReference>
<dbReference type="InterPro" id="IPR036805">
    <property type="entry name" value="Tscrpt_elong_fac_GreA/B_N_sf"/>
</dbReference>
<sequence>MQKNSNNQILLTKEKLEELKQELNNLINIERNNVIEEIKYARQQGDLSENAEYDAAREKQGVIESRIRELDAIITKAQIIRTNTGSSSISVGSKVTIENLKNNKINTFQIVGSSIDADPFQNKISISSAFAQAIMGQHEGDELDVDTIEKYSVRILKVENN</sequence>
<dbReference type="AlphaFoldDB" id="C5J7E4"/>
<dbReference type="HOGENOM" id="CLU_101379_2_1_14"/>
<keyword evidence="5 8" id="KW-0804">Transcription</keyword>
<evidence type="ECO:0000256" key="8">
    <source>
        <dbReference type="HAMAP-Rule" id="MF_00105"/>
    </source>
</evidence>
<dbReference type="KEGG" id="mco:MCJ_007250"/>
<evidence type="ECO:0000259" key="10">
    <source>
        <dbReference type="Pfam" id="PF01272"/>
    </source>
</evidence>
<evidence type="ECO:0000256" key="1">
    <source>
        <dbReference type="ARBA" id="ARBA00008213"/>
    </source>
</evidence>
<comment type="function">
    <text evidence="6 8 9">Necessary for efficient RNA polymerase transcription elongation past template-encoded arresting sites. The arresting sites in DNA have the property of trapping a certain fraction of elongating RNA polymerases that pass through, resulting in locked ternary complexes. Cleavage of the nascent transcript by cleavage factors such as GreA or GreB allows the resumption of elongation from the new 3'terminus. GreA releases sequences of 2 to 3 nucleotides.</text>
</comment>
<dbReference type="NCBIfam" id="TIGR01462">
    <property type="entry name" value="greA"/>
    <property type="match status" value="1"/>
</dbReference>
<keyword evidence="4 8" id="KW-0238">DNA-binding</keyword>
<name>C5J7E4_MESCH</name>
<dbReference type="PANTHER" id="PTHR30437">
    <property type="entry name" value="TRANSCRIPTION ELONGATION FACTOR GREA"/>
    <property type="match status" value="1"/>
</dbReference>
<evidence type="ECO:0000256" key="7">
    <source>
        <dbReference type="ARBA" id="ARBA00030776"/>
    </source>
</evidence>
<dbReference type="GO" id="GO:0003746">
    <property type="term" value="F:translation elongation factor activity"/>
    <property type="evidence" value="ECO:0007669"/>
    <property type="project" value="UniProtKB-KW"/>
</dbReference>
<keyword evidence="13" id="KW-1185">Reference proteome</keyword>
<comment type="similarity">
    <text evidence="1 8 9">Belongs to the GreA/GreB family.</text>
</comment>
<keyword evidence="8" id="KW-0175">Coiled coil</keyword>
<dbReference type="PANTHER" id="PTHR30437:SF4">
    <property type="entry name" value="TRANSCRIPTION ELONGATION FACTOR GREA"/>
    <property type="match status" value="1"/>
</dbReference>
<feature type="coiled-coil region" evidence="8">
    <location>
        <begin position="2"/>
        <end position="33"/>
    </location>
</feature>
<dbReference type="InterPro" id="IPR018151">
    <property type="entry name" value="TF_GreA/GreB_CS"/>
</dbReference>
<proteinExistence type="inferred from homology"/>
<dbReference type="SUPFAM" id="SSF46557">
    <property type="entry name" value="GreA transcript cleavage protein, N-terminal domain"/>
    <property type="match status" value="1"/>
</dbReference>
<dbReference type="GO" id="GO:0003677">
    <property type="term" value="F:DNA binding"/>
    <property type="evidence" value="ECO:0007669"/>
    <property type="project" value="UniProtKB-UniRule"/>
</dbReference>
<dbReference type="Gene3D" id="3.10.50.30">
    <property type="entry name" value="Transcription elongation factor, GreA/GreB, C-terminal domain"/>
    <property type="match status" value="1"/>
</dbReference>
<feature type="domain" description="Transcription elongation factor GreA/GreB C-terminal" evidence="10">
    <location>
        <begin position="87"/>
        <end position="159"/>
    </location>
</feature>
<evidence type="ECO:0000256" key="3">
    <source>
        <dbReference type="ARBA" id="ARBA00023015"/>
    </source>
</evidence>
<dbReference type="PIRSF" id="PIRSF006092">
    <property type="entry name" value="GreA_GreB"/>
    <property type="match status" value="1"/>
</dbReference>
<feature type="domain" description="Transcription elongation factor GreA/GreB N-terminal" evidence="11">
    <location>
        <begin position="9"/>
        <end position="79"/>
    </location>
</feature>
<evidence type="ECO:0000313" key="12">
    <source>
        <dbReference type="EMBL" id="CAT05407.1"/>
    </source>
</evidence>
<dbReference type="InterPro" id="IPR006359">
    <property type="entry name" value="Tscrpt_elong_fac_GreA"/>
</dbReference>
<dbReference type="InterPro" id="IPR036953">
    <property type="entry name" value="GreA/GreB_C_sf"/>
</dbReference>
<dbReference type="FunFam" id="1.10.287.180:FF:000001">
    <property type="entry name" value="Transcription elongation factor GreA"/>
    <property type="match status" value="1"/>
</dbReference>
<dbReference type="GO" id="GO:0032784">
    <property type="term" value="P:regulation of DNA-templated transcription elongation"/>
    <property type="evidence" value="ECO:0007669"/>
    <property type="project" value="UniProtKB-UniRule"/>
</dbReference>
<protein>
    <recommendedName>
        <fullName evidence="2 8">Transcription elongation factor GreA</fullName>
    </recommendedName>
    <alternativeName>
        <fullName evidence="7 8">Transcript cleavage factor GreA</fullName>
    </alternativeName>
</protein>
<dbReference type="InterPro" id="IPR023459">
    <property type="entry name" value="Tscrpt_elong_fac_GreA/B_fam"/>
</dbReference>
<gene>
    <name evidence="8 12" type="primary">greA</name>
    <name evidence="12" type="ordered locus">MCJ_007250</name>
</gene>
<dbReference type="InterPro" id="IPR022691">
    <property type="entry name" value="Tscrpt_elong_fac_GreA/B_N"/>
</dbReference>
<reference evidence="13" key="1">
    <citation type="journal article" date="2009" name="BMC Bioinformatics">
        <title>The Mycoplasma conjunctivae genome sequencing, annotation and analysis.</title>
        <authorList>
            <person name="Calderon-Copete S.P."/>
            <person name="Wigger G."/>
            <person name="Wunderlin C."/>
            <person name="Schmidheini T."/>
            <person name="Frey J."/>
            <person name="Quail M.A."/>
            <person name="Falquet L."/>
        </authorList>
    </citation>
    <scope>NUCLEOTIDE SEQUENCE [LARGE SCALE GENOMIC DNA]</scope>
    <source>
        <strain evidence="13">ATCC 25834 / NCTC 10147 / HRC/581</strain>
    </source>
</reference>
<dbReference type="GO" id="GO:0070063">
    <property type="term" value="F:RNA polymerase binding"/>
    <property type="evidence" value="ECO:0007669"/>
    <property type="project" value="InterPro"/>
</dbReference>
<evidence type="ECO:0000256" key="6">
    <source>
        <dbReference type="ARBA" id="ARBA00024916"/>
    </source>
</evidence>
<dbReference type="InterPro" id="IPR001437">
    <property type="entry name" value="Tscrpt_elong_fac_GreA/B_C"/>
</dbReference>
<keyword evidence="12" id="KW-0251">Elongation factor</keyword>
<dbReference type="Gene3D" id="1.10.287.180">
    <property type="entry name" value="Transcription elongation factor, GreA/GreB, N-terminal domain"/>
    <property type="match status" value="1"/>
</dbReference>
<dbReference type="Pfam" id="PF01272">
    <property type="entry name" value="GreA_GreB"/>
    <property type="match status" value="1"/>
</dbReference>
<evidence type="ECO:0000256" key="9">
    <source>
        <dbReference type="RuleBase" id="RU000556"/>
    </source>
</evidence>
<dbReference type="eggNOG" id="COG0782">
    <property type="taxonomic scope" value="Bacteria"/>
</dbReference>
<accession>C5J7E4</accession>
<evidence type="ECO:0000259" key="11">
    <source>
        <dbReference type="Pfam" id="PF03449"/>
    </source>
</evidence>
<evidence type="ECO:0000256" key="5">
    <source>
        <dbReference type="ARBA" id="ARBA00023163"/>
    </source>
</evidence>
<keyword evidence="12" id="KW-0648">Protein biosynthesis</keyword>
<evidence type="ECO:0000256" key="4">
    <source>
        <dbReference type="ARBA" id="ARBA00023125"/>
    </source>
</evidence>
<dbReference type="EMBL" id="FM864216">
    <property type="protein sequence ID" value="CAT05407.1"/>
    <property type="molecule type" value="Genomic_DNA"/>
</dbReference>
<dbReference type="GO" id="GO:0006354">
    <property type="term" value="P:DNA-templated transcription elongation"/>
    <property type="evidence" value="ECO:0007669"/>
    <property type="project" value="TreeGrafter"/>
</dbReference>
<evidence type="ECO:0000256" key="2">
    <source>
        <dbReference type="ARBA" id="ARBA00013729"/>
    </source>
</evidence>
<dbReference type="InterPro" id="IPR028624">
    <property type="entry name" value="Tscrpt_elong_fac_GreA/B"/>
</dbReference>